<organism evidence="1">
    <name type="scientific">Pyricularia oryzae (strain Y34)</name>
    <name type="common">Rice blast fungus</name>
    <name type="synonym">Magnaporthe oryzae</name>
    <dbReference type="NCBI Taxonomy" id="1143189"/>
    <lineage>
        <taxon>Eukaryota</taxon>
        <taxon>Fungi</taxon>
        <taxon>Dikarya</taxon>
        <taxon>Ascomycota</taxon>
        <taxon>Pezizomycotina</taxon>
        <taxon>Sordariomycetes</taxon>
        <taxon>Sordariomycetidae</taxon>
        <taxon>Magnaporthales</taxon>
        <taxon>Pyriculariaceae</taxon>
        <taxon>Pyricularia</taxon>
    </lineage>
</organism>
<dbReference type="AlphaFoldDB" id="A0AA97PIW9"/>
<name>A0AA97PIW9_PYRO3</name>
<gene>
    <name evidence="1" type="ORF">OOU_Y34scaffold00666g3</name>
</gene>
<sequence>MKERIPWLQLVHLGEHGLFSLLGDARGFQSCRNRGKGGLPFAGLQGRLKWVRREMVGHKPSPFEPVEHLGYSGCKWSDKERAMADPFVLVVVSVQ</sequence>
<evidence type="ECO:0000313" key="1">
    <source>
        <dbReference type="EMBL" id="ELQ36143.1"/>
    </source>
</evidence>
<proteinExistence type="predicted"/>
<dbReference type="EMBL" id="JH793700">
    <property type="protein sequence ID" value="ELQ36143.1"/>
    <property type="molecule type" value="Genomic_DNA"/>
</dbReference>
<reference evidence="1" key="1">
    <citation type="journal article" date="2012" name="PLoS Genet.">
        <title>Comparative analysis of the genomes of two field isolates of the rice blast fungus Magnaporthe oryzae.</title>
        <authorList>
            <person name="Xue M."/>
            <person name="Yang J."/>
            <person name="Li Z."/>
            <person name="Hu S."/>
            <person name="Yao N."/>
            <person name="Dean R.A."/>
            <person name="Zhao W."/>
            <person name="Shen M."/>
            <person name="Zhang H."/>
            <person name="Li C."/>
            <person name="Liu L."/>
            <person name="Cao L."/>
            <person name="Xu X."/>
            <person name="Xing Y."/>
            <person name="Hsiang T."/>
            <person name="Zhang Z."/>
            <person name="Xu J.R."/>
            <person name="Peng Y.L."/>
        </authorList>
    </citation>
    <scope>NUCLEOTIDE SEQUENCE</scope>
    <source>
        <strain evidence="1">Y34</strain>
    </source>
</reference>
<accession>A0AA97PIW9</accession>
<dbReference type="Proteomes" id="UP000011086">
    <property type="component" value="Unassembled WGS sequence"/>
</dbReference>
<protein>
    <submittedName>
        <fullName evidence="1">Uncharacterized protein</fullName>
    </submittedName>
</protein>